<dbReference type="EMBL" id="JAQSGK010000062">
    <property type="protein sequence ID" value="MEE6717005.1"/>
    <property type="molecule type" value="Genomic_DNA"/>
</dbReference>
<dbReference type="Proteomes" id="UP001330016">
    <property type="component" value="Unassembled WGS sequence"/>
</dbReference>
<keyword evidence="2" id="KW-1185">Reference proteome</keyword>
<evidence type="ECO:0000313" key="2">
    <source>
        <dbReference type="Proteomes" id="UP001330016"/>
    </source>
</evidence>
<proteinExistence type="predicted"/>
<reference evidence="1 2" key="1">
    <citation type="submission" date="2023-02" db="EMBL/GenBank/DDBJ databases">
        <title>The predominant lactic acid bacteria and yeasts involved in the spontaneous fermentation of millet during the production of the traditional porridge Hausa koko in Ghana.</title>
        <authorList>
            <person name="Atter A."/>
            <person name="Diaz M."/>
        </authorList>
    </citation>
    <scope>NUCLEOTIDE SEQUENCE [LARGE SCALE GENOMIC DNA]</scope>
    <source>
        <strain evidence="1 2">FI11640</strain>
    </source>
</reference>
<evidence type="ECO:0008006" key="3">
    <source>
        <dbReference type="Google" id="ProtNLM"/>
    </source>
</evidence>
<gene>
    <name evidence="1" type="ORF">PS435_14205</name>
</gene>
<organism evidence="1 2">
    <name type="scientific">Schleiferilactobacillus harbinensis</name>
    <dbReference type="NCBI Taxonomy" id="304207"/>
    <lineage>
        <taxon>Bacteria</taxon>
        <taxon>Bacillati</taxon>
        <taxon>Bacillota</taxon>
        <taxon>Bacilli</taxon>
        <taxon>Lactobacillales</taxon>
        <taxon>Lactobacillaceae</taxon>
        <taxon>Schleiferilactobacillus</taxon>
    </lineage>
</organism>
<dbReference type="RefSeq" id="WP_331244701.1">
    <property type="nucleotide sequence ID" value="NZ_JAQSGJ010000062.1"/>
</dbReference>
<comment type="caution">
    <text evidence="1">The sequence shown here is derived from an EMBL/GenBank/DDBJ whole genome shotgun (WGS) entry which is preliminary data.</text>
</comment>
<evidence type="ECO:0000313" key="1">
    <source>
        <dbReference type="EMBL" id="MEE6717005.1"/>
    </source>
</evidence>
<protein>
    <recommendedName>
        <fullName evidence="3">Replication protein</fullName>
    </recommendedName>
</protein>
<sequence length="133" mass="15533">MPFAELIRQIDLWGFKITLYVMMQFEAIAKDGQDCRTIEHSLSEYRPDDRQWTIIHSQLAKKQAQLRDDCWLAVATAYGEAQFAKTHDGLGLCEFSEPAWSMADKSQFASLRSKWEPYIRKARIKNRKEDADE</sequence>
<accession>A0ABU7T311</accession>
<name>A0ABU7T311_9LACO</name>